<protein>
    <recommendedName>
        <fullName evidence="5">Glycosyltransferase</fullName>
        <ecNumber evidence="5">2.4.1.-</ecNumber>
    </recommendedName>
</protein>
<evidence type="ECO:0000256" key="1">
    <source>
        <dbReference type="ARBA" id="ARBA00009995"/>
    </source>
</evidence>
<sequence length="480" mass="53638">MDGSKLHVAILVSPGMGHLIPVLVLANRLATHHRVKVTVLVVTTVFSPPECQLLKLPAEQNPVDIIELPPVDISHLVKPDTKVGTQLCMMVREALPGFRSPISAMNHRPDALIVDLFCTEALPIAAEFNMAKYVYVPTTAWFTALTLYCPVLDKEIDGQYVDQEDLLKIPGCKPVRPEDVVDPMLDRNDQYYYEYVSMGNRIPQYDGILLNTWEDLDSTTLKAFKENEIWRSMVKIPVYPIGPLRRPAQPDGSKSAVIEWLDKQPNESVIFVSFGSGGMLSAQQITELATGLELSEQRFIWVVRPPMKGAADDAFFTTKTADSDDTSHYLPEGFLTRTESLGLLVPTWAQQVEILEHPSVGGFMSHCGWNSTIESICSGVPMIAWPLYAEQRLNATYLVEELGIAVRPRVLPTKEVVAREEIENMLRTLMDEKEGKKMRENVKKLKISAENALSEGGSSYNSMLEMLKHVTTNLKASEHC</sequence>
<keyword evidence="7" id="KW-1185">Reference proteome</keyword>
<dbReference type="FunFam" id="3.40.50.2000:FF:000051">
    <property type="entry name" value="Glycosyltransferase"/>
    <property type="match status" value="1"/>
</dbReference>
<evidence type="ECO:0000313" key="7">
    <source>
        <dbReference type="Proteomes" id="UP000594638"/>
    </source>
</evidence>
<comment type="similarity">
    <text evidence="1 4">Belongs to the UDP-glycosyltransferase family.</text>
</comment>
<accession>A0A8S0R932</accession>
<comment type="caution">
    <text evidence="6">The sequence shown here is derived from an EMBL/GenBank/DDBJ whole genome shotgun (WGS) entry which is preliminary data.</text>
</comment>
<reference evidence="6 7" key="1">
    <citation type="submission" date="2019-12" db="EMBL/GenBank/DDBJ databases">
        <authorList>
            <person name="Alioto T."/>
            <person name="Alioto T."/>
            <person name="Gomez Garrido J."/>
        </authorList>
    </citation>
    <scope>NUCLEOTIDE SEQUENCE [LARGE SCALE GENOMIC DNA]</scope>
</reference>
<dbReference type="GO" id="GO:0008194">
    <property type="term" value="F:UDP-glycosyltransferase activity"/>
    <property type="evidence" value="ECO:0007669"/>
    <property type="project" value="InterPro"/>
</dbReference>
<dbReference type="PANTHER" id="PTHR48046">
    <property type="entry name" value="UDP-GLYCOSYLTRANSFERASE 72E1"/>
    <property type="match status" value="1"/>
</dbReference>
<evidence type="ECO:0000256" key="4">
    <source>
        <dbReference type="RuleBase" id="RU003718"/>
    </source>
</evidence>
<dbReference type="SUPFAM" id="SSF53756">
    <property type="entry name" value="UDP-Glycosyltransferase/glycogen phosphorylase"/>
    <property type="match status" value="1"/>
</dbReference>
<proteinExistence type="inferred from homology"/>
<name>A0A8S0R932_OLEEU</name>
<dbReference type="OrthoDB" id="5835829at2759"/>
<dbReference type="Gramene" id="OE9A120332T1">
    <property type="protein sequence ID" value="OE9A120332C1"/>
    <property type="gene ID" value="OE9A120332"/>
</dbReference>
<dbReference type="Pfam" id="PF00201">
    <property type="entry name" value="UDPGT"/>
    <property type="match status" value="1"/>
</dbReference>
<dbReference type="CDD" id="cd03784">
    <property type="entry name" value="GT1_Gtf-like"/>
    <property type="match status" value="1"/>
</dbReference>
<keyword evidence="2 4" id="KW-0328">Glycosyltransferase</keyword>
<dbReference type="InterPro" id="IPR035595">
    <property type="entry name" value="UDP_glycos_trans_CS"/>
</dbReference>
<organism evidence="6 7">
    <name type="scientific">Olea europaea subsp. europaea</name>
    <dbReference type="NCBI Taxonomy" id="158383"/>
    <lineage>
        <taxon>Eukaryota</taxon>
        <taxon>Viridiplantae</taxon>
        <taxon>Streptophyta</taxon>
        <taxon>Embryophyta</taxon>
        <taxon>Tracheophyta</taxon>
        <taxon>Spermatophyta</taxon>
        <taxon>Magnoliopsida</taxon>
        <taxon>eudicotyledons</taxon>
        <taxon>Gunneridae</taxon>
        <taxon>Pentapetalae</taxon>
        <taxon>asterids</taxon>
        <taxon>lamiids</taxon>
        <taxon>Lamiales</taxon>
        <taxon>Oleaceae</taxon>
        <taxon>Oleeae</taxon>
        <taxon>Olea</taxon>
    </lineage>
</organism>
<dbReference type="EMBL" id="CACTIH010002271">
    <property type="protein sequence ID" value="CAA2975498.1"/>
    <property type="molecule type" value="Genomic_DNA"/>
</dbReference>
<dbReference type="Proteomes" id="UP000594638">
    <property type="component" value="Unassembled WGS sequence"/>
</dbReference>
<dbReference type="Gene3D" id="3.40.50.2000">
    <property type="entry name" value="Glycogen Phosphorylase B"/>
    <property type="match status" value="2"/>
</dbReference>
<dbReference type="PANTHER" id="PTHR48046:SF1">
    <property type="entry name" value="GLYCOSYLTRANSFERASE-RELATED"/>
    <property type="match status" value="1"/>
</dbReference>
<dbReference type="AlphaFoldDB" id="A0A8S0R932"/>
<evidence type="ECO:0000256" key="2">
    <source>
        <dbReference type="ARBA" id="ARBA00022676"/>
    </source>
</evidence>
<gene>
    <name evidence="6" type="ORF">OLEA9_A120332</name>
</gene>
<dbReference type="InterPro" id="IPR002213">
    <property type="entry name" value="UDP_glucos_trans"/>
</dbReference>
<evidence type="ECO:0000313" key="6">
    <source>
        <dbReference type="EMBL" id="CAA2975498.1"/>
    </source>
</evidence>
<evidence type="ECO:0000256" key="5">
    <source>
        <dbReference type="RuleBase" id="RU362057"/>
    </source>
</evidence>
<evidence type="ECO:0000256" key="3">
    <source>
        <dbReference type="ARBA" id="ARBA00022679"/>
    </source>
</evidence>
<keyword evidence="3 4" id="KW-0808">Transferase</keyword>
<dbReference type="PROSITE" id="PS00375">
    <property type="entry name" value="UDPGT"/>
    <property type="match status" value="1"/>
</dbReference>
<dbReference type="EC" id="2.4.1.-" evidence="5"/>
<dbReference type="FunFam" id="3.40.50.2000:FF:000054">
    <property type="entry name" value="Glycosyltransferase"/>
    <property type="match status" value="1"/>
</dbReference>